<dbReference type="OrthoDB" id="9767864at2"/>
<evidence type="ECO:0000259" key="2">
    <source>
        <dbReference type="Pfam" id="PF17482"/>
    </source>
</evidence>
<dbReference type="InterPro" id="IPR020287">
    <property type="entry name" value="Tail_sheath_C"/>
</dbReference>
<dbReference type="Proteomes" id="UP000036908">
    <property type="component" value="Unassembled WGS sequence"/>
</dbReference>
<dbReference type="Pfam" id="PF17482">
    <property type="entry name" value="Phage_sheath_1C"/>
    <property type="match status" value="1"/>
</dbReference>
<keyword evidence="4" id="KW-1185">Reference proteome</keyword>
<dbReference type="Gene3D" id="3.40.50.11780">
    <property type="match status" value="1"/>
</dbReference>
<protein>
    <submittedName>
        <fullName evidence="3">Phage tail protein</fullName>
    </submittedName>
</protein>
<evidence type="ECO:0000313" key="3">
    <source>
        <dbReference type="EMBL" id="KOF02266.1"/>
    </source>
</evidence>
<sequence>MTDPRSRKTPGVYINEANAFPNSVVQVPTAVPAFIGYTPKAEFQGKNYLNKPVKVNSFFEFAQYFMLPNAAQQYRPQYYITEQSAAPANGDYLTLGNKVYTLNPDPNTIYYLYNSVRLFYQNGGGTAYIVSVGGYGSPSGAAMVQGENIFNPNVKLSELKAGLQTLIKETEPTMYVVPEATLLSKDDNASLMQAMLGQSEEMQTAVSILDVLGGHSPDPVLYTQGIDDFREGVGNIGLSYGAAYYPFLTTTITQASELDYTNFNGGNTDALFALLQKLEGANPALEEAIALIKNASTDANIGDMNQALMIASKVYNQLFNSLLSEVNVLPPSGAMAGIYTVVDNNEGVWVAPANVSINAVIKPTLDINNRMQEDLNVPLDGKAVNALRSFTGMGVLVWGARTLDGNSNDWRYINVRRTMIMIEQSIKAATMAYVFEPNDANTWVSVQSMISSFLNSVWKQGGLVGAKPADAFSVSVGLGSTMTGEDILNGIMRVSVQVAVTHPAEFILITFEQQMQKG</sequence>
<dbReference type="PATRIC" id="fig|1566026.4.peg.814"/>
<accession>A0A0L8AJ52</accession>
<reference evidence="4" key="1">
    <citation type="submission" date="2014-11" db="EMBL/GenBank/DDBJ databases">
        <title>Genome sequencing of Roseivirga sp. D-25.</title>
        <authorList>
            <person name="Selvaratnam C."/>
            <person name="Thevarajoo S."/>
            <person name="Goh K.M."/>
            <person name="Eee R."/>
            <person name="Chan K.-G."/>
            <person name="Chong C.S."/>
        </authorList>
    </citation>
    <scope>NUCLEOTIDE SEQUENCE [LARGE SCALE GENOMIC DNA]</scope>
    <source>
        <strain evidence="4">D-25</strain>
    </source>
</reference>
<evidence type="ECO:0000313" key="4">
    <source>
        <dbReference type="Proteomes" id="UP000036908"/>
    </source>
</evidence>
<proteinExistence type="inferred from homology"/>
<feature type="domain" description="Tail sheath protein C-terminal" evidence="2">
    <location>
        <begin position="407"/>
        <end position="513"/>
    </location>
</feature>
<dbReference type="PANTHER" id="PTHR35861:SF1">
    <property type="entry name" value="PHAGE TAIL SHEATH PROTEIN"/>
    <property type="match status" value="1"/>
</dbReference>
<dbReference type="RefSeq" id="WP_053224094.1">
    <property type="nucleotide sequence ID" value="NZ_JSVA01000014.1"/>
</dbReference>
<comment type="caution">
    <text evidence="3">The sequence shown here is derived from an EMBL/GenBank/DDBJ whole genome shotgun (WGS) entry which is preliminary data.</text>
</comment>
<name>A0A0L8AJ52_9BACT</name>
<evidence type="ECO:0000256" key="1">
    <source>
        <dbReference type="ARBA" id="ARBA00008005"/>
    </source>
</evidence>
<dbReference type="PANTHER" id="PTHR35861">
    <property type="match status" value="1"/>
</dbReference>
<organism evidence="3 4">
    <name type="scientific">Roseivirga seohaensis subsp. aquiponti</name>
    <dbReference type="NCBI Taxonomy" id="1566026"/>
    <lineage>
        <taxon>Bacteria</taxon>
        <taxon>Pseudomonadati</taxon>
        <taxon>Bacteroidota</taxon>
        <taxon>Cytophagia</taxon>
        <taxon>Cytophagales</taxon>
        <taxon>Roseivirgaceae</taxon>
        <taxon>Roseivirga</taxon>
    </lineage>
</organism>
<dbReference type="InterPro" id="IPR052042">
    <property type="entry name" value="Tail_sheath_structural"/>
</dbReference>
<comment type="similarity">
    <text evidence="1">Belongs to the myoviridae tail sheath protein family.</text>
</comment>
<dbReference type="EMBL" id="JSVA01000014">
    <property type="protein sequence ID" value="KOF02266.1"/>
    <property type="molecule type" value="Genomic_DNA"/>
</dbReference>
<gene>
    <name evidence="3" type="ORF">OB69_12600</name>
</gene>
<dbReference type="AlphaFoldDB" id="A0A0L8AJ52"/>